<gene>
    <name evidence="2" type="ORF">Ccrd_017677</name>
</gene>
<evidence type="ECO:0000313" key="3">
    <source>
        <dbReference type="Proteomes" id="UP000243975"/>
    </source>
</evidence>
<dbReference type="Pfam" id="PF02519">
    <property type="entry name" value="Auxin_inducible"/>
    <property type="match status" value="2"/>
</dbReference>
<organism evidence="2 3">
    <name type="scientific">Cynara cardunculus var. scolymus</name>
    <name type="common">Globe artichoke</name>
    <name type="synonym">Cynara scolymus</name>
    <dbReference type="NCBI Taxonomy" id="59895"/>
    <lineage>
        <taxon>Eukaryota</taxon>
        <taxon>Viridiplantae</taxon>
        <taxon>Streptophyta</taxon>
        <taxon>Embryophyta</taxon>
        <taxon>Tracheophyta</taxon>
        <taxon>Spermatophyta</taxon>
        <taxon>Magnoliopsida</taxon>
        <taxon>eudicotyledons</taxon>
        <taxon>Gunneridae</taxon>
        <taxon>Pentapetalae</taxon>
        <taxon>asterids</taxon>
        <taxon>campanulids</taxon>
        <taxon>Asterales</taxon>
        <taxon>Asteraceae</taxon>
        <taxon>Carduoideae</taxon>
        <taxon>Cardueae</taxon>
        <taxon>Carduinae</taxon>
        <taxon>Cynara</taxon>
    </lineage>
</organism>
<dbReference type="InterPro" id="IPR003676">
    <property type="entry name" value="SAUR_fam"/>
</dbReference>
<comment type="caution">
    <text evidence="2">The sequence shown here is derived from an EMBL/GenBank/DDBJ whole genome shotgun (WGS) entry which is preliminary data.</text>
</comment>
<name>A0A118K294_CYNCS</name>
<dbReference type="Proteomes" id="UP000243975">
    <property type="component" value="Unassembled WGS sequence"/>
</dbReference>
<keyword evidence="3" id="KW-1185">Reference proteome</keyword>
<dbReference type="PANTHER" id="PTHR31175">
    <property type="entry name" value="AUXIN-RESPONSIVE FAMILY PROTEIN"/>
    <property type="match status" value="1"/>
</dbReference>
<dbReference type="PANTHER" id="PTHR31175:SF50">
    <property type="entry name" value="AUXIN-RESPONSIVE PROTEIN FAMILY, PUTATIVE-RELATED"/>
    <property type="match status" value="1"/>
</dbReference>
<dbReference type="GO" id="GO:0009733">
    <property type="term" value="P:response to auxin"/>
    <property type="evidence" value="ECO:0007669"/>
    <property type="project" value="InterPro"/>
</dbReference>
<comment type="similarity">
    <text evidence="1">Belongs to the ARG7 family.</text>
</comment>
<sequence length="256" mass="29526">MISPKKLARITRKWQNLAALKCKKMAVPRAADCGCSATIVDKGCFVVYTCDEIRFVVPLEYLKNEVFQEVLEIAEQEYGSQSDGPIRLPFKATFMQYMVSLIERQMCKDVEEEFRTGSITSWRCLSTSKLPKKLIRMATLRQKRFTFPRAANGTTRGIDKGHFTVYTSDEIRLVMPLCYLKNEVFLELLKVAEDEYGLQIDGPIRLPFEATFMEYMISLTERCVCNDLEKTLLMSIITSERWLSNSNIQLEQSHPQ</sequence>
<protein>
    <submittedName>
        <fullName evidence="2">Auxin responsive SAUR protein</fullName>
    </submittedName>
</protein>
<feature type="non-terminal residue" evidence="2">
    <location>
        <position position="1"/>
    </location>
</feature>
<dbReference type="OMA" id="FSHQGVH"/>
<dbReference type="AlphaFoldDB" id="A0A118K294"/>
<dbReference type="EMBL" id="LEKV01002316">
    <property type="protein sequence ID" value="KVI04018.1"/>
    <property type="molecule type" value="Genomic_DNA"/>
</dbReference>
<dbReference type="Gramene" id="KVI04018">
    <property type="protein sequence ID" value="KVI04018"/>
    <property type="gene ID" value="Ccrd_017677"/>
</dbReference>
<proteinExistence type="inferred from homology"/>
<accession>A0A118K294</accession>
<evidence type="ECO:0000256" key="1">
    <source>
        <dbReference type="ARBA" id="ARBA00006974"/>
    </source>
</evidence>
<reference evidence="2 3" key="1">
    <citation type="journal article" date="2016" name="Sci. Rep.">
        <title>The genome sequence of the outbreeding globe artichoke constructed de novo incorporating a phase-aware low-pass sequencing strategy of F1 progeny.</title>
        <authorList>
            <person name="Scaglione D."/>
            <person name="Reyes-Chin-Wo S."/>
            <person name="Acquadro A."/>
            <person name="Froenicke L."/>
            <person name="Portis E."/>
            <person name="Beitel C."/>
            <person name="Tirone M."/>
            <person name="Mauro R."/>
            <person name="Lo Monaco A."/>
            <person name="Mauromicale G."/>
            <person name="Faccioli P."/>
            <person name="Cattivelli L."/>
            <person name="Rieseberg L."/>
            <person name="Michelmore R."/>
            <person name="Lanteri S."/>
        </authorList>
    </citation>
    <scope>NUCLEOTIDE SEQUENCE [LARGE SCALE GENOMIC DNA]</scope>
    <source>
        <strain evidence="2">2C</strain>
    </source>
</reference>
<evidence type="ECO:0000313" key="2">
    <source>
        <dbReference type="EMBL" id="KVI04018.1"/>
    </source>
</evidence>